<dbReference type="AlphaFoldDB" id="A0A543CYF5"/>
<feature type="signal peptide" evidence="1">
    <location>
        <begin position="1"/>
        <end position="35"/>
    </location>
</feature>
<evidence type="ECO:0000313" key="4">
    <source>
        <dbReference type="Proteomes" id="UP000315677"/>
    </source>
</evidence>
<dbReference type="InterPro" id="IPR001466">
    <property type="entry name" value="Beta-lactam-related"/>
</dbReference>
<reference evidence="3 4" key="1">
    <citation type="submission" date="2019-06" db="EMBL/GenBank/DDBJ databases">
        <title>Sequencing the genomes of 1000 actinobacteria strains.</title>
        <authorList>
            <person name="Klenk H.-P."/>
        </authorList>
    </citation>
    <scope>NUCLEOTIDE SEQUENCE [LARGE SCALE GENOMIC DNA]</scope>
    <source>
        <strain evidence="3 4">DSM 45301</strain>
    </source>
</reference>
<gene>
    <name evidence="3" type="ORF">FB558_7977</name>
</gene>
<dbReference type="OrthoDB" id="5177574at2"/>
<dbReference type="Pfam" id="PF00144">
    <property type="entry name" value="Beta-lactamase"/>
    <property type="match status" value="1"/>
</dbReference>
<comment type="caution">
    <text evidence="3">The sequence shown here is derived from an EMBL/GenBank/DDBJ whole genome shotgun (WGS) entry which is preliminary data.</text>
</comment>
<organism evidence="3 4">
    <name type="scientific">Pseudonocardia kunmingensis</name>
    <dbReference type="NCBI Taxonomy" id="630975"/>
    <lineage>
        <taxon>Bacteria</taxon>
        <taxon>Bacillati</taxon>
        <taxon>Actinomycetota</taxon>
        <taxon>Actinomycetes</taxon>
        <taxon>Pseudonocardiales</taxon>
        <taxon>Pseudonocardiaceae</taxon>
        <taxon>Pseudonocardia</taxon>
    </lineage>
</organism>
<protein>
    <submittedName>
        <fullName evidence="3">D-alanyl-D-alanine carboxypeptidase</fullName>
    </submittedName>
</protein>
<keyword evidence="4" id="KW-1185">Reference proteome</keyword>
<evidence type="ECO:0000256" key="1">
    <source>
        <dbReference type="SAM" id="SignalP"/>
    </source>
</evidence>
<dbReference type="InterPro" id="IPR050491">
    <property type="entry name" value="AmpC-like"/>
</dbReference>
<dbReference type="GO" id="GO:0004180">
    <property type="term" value="F:carboxypeptidase activity"/>
    <property type="evidence" value="ECO:0007669"/>
    <property type="project" value="UniProtKB-KW"/>
</dbReference>
<accession>A0A543CYF5</accession>
<dbReference type="InterPro" id="IPR012338">
    <property type="entry name" value="Beta-lactam/transpept-like"/>
</dbReference>
<feature type="chain" id="PRO_5039269904" evidence="1">
    <location>
        <begin position="36"/>
        <end position="411"/>
    </location>
</feature>
<dbReference type="Proteomes" id="UP000315677">
    <property type="component" value="Unassembled WGS sequence"/>
</dbReference>
<dbReference type="PANTHER" id="PTHR46825:SF7">
    <property type="entry name" value="D-ALANYL-D-ALANINE CARBOXYPEPTIDASE"/>
    <property type="match status" value="1"/>
</dbReference>
<evidence type="ECO:0000259" key="2">
    <source>
        <dbReference type="Pfam" id="PF00144"/>
    </source>
</evidence>
<dbReference type="EMBL" id="VFPA01000007">
    <property type="protein sequence ID" value="TQM02115.1"/>
    <property type="molecule type" value="Genomic_DNA"/>
</dbReference>
<keyword evidence="3" id="KW-0121">Carboxypeptidase</keyword>
<keyword evidence="1" id="KW-0732">Signal</keyword>
<dbReference type="PANTHER" id="PTHR46825">
    <property type="entry name" value="D-ALANYL-D-ALANINE-CARBOXYPEPTIDASE/ENDOPEPTIDASE AMPH"/>
    <property type="match status" value="1"/>
</dbReference>
<keyword evidence="3" id="KW-0378">Hydrolase</keyword>
<feature type="domain" description="Beta-lactamase-related" evidence="2">
    <location>
        <begin position="68"/>
        <end position="393"/>
    </location>
</feature>
<proteinExistence type="predicted"/>
<dbReference type="Gene3D" id="3.40.710.10">
    <property type="entry name" value="DD-peptidase/beta-lactamase superfamily"/>
    <property type="match status" value="1"/>
</dbReference>
<dbReference type="PROSITE" id="PS51318">
    <property type="entry name" value="TAT"/>
    <property type="match status" value="1"/>
</dbReference>
<dbReference type="InterPro" id="IPR006311">
    <property type="entry name" value="TAT_signal"/>
</dbReference>
<keyword evidence="3" id="KW-0645">Protease</keyword>
<dbReference type="SUPFAM" id="SSF56601">
    <property type="entry name" value="beta-lactamase/transpeptidase-like"/>
    <property type="match status" value="1"/>
</dbReference>
<evidence type="ECO:0000313" key="3">
    <source>
        <dbReference type="EMBL" id="TQM02115.1"/>
    </source>
</evidence>
<dbReference type="RefSeq" id="WP_142063689.1">
    <property type="nucleotide sequence ID" value="NZ_VFPA01000007.1"/>
</dbReference>
<sequence>MSCPADPRTRHRRRLLTAVTAAGAALVVASCAAQAPAPPAPAPTGPAYGTRLQPELEQLARDLLVTGAVVQVRSGELGDWTTTIGTRTFRGGEPVQVGDHIRIGSVTKTWTGTVVLQLVDEGRLRLDDPVSAYRPDVPNGQAITIEQLLTMRSGLGNYTTSPEINERMDADPGAAFDPEELIAIGLAEPTGFPPGEGYSYSNTNTVLLGRIVEQLTGNPLETEIERRVLVPLGLTASSFPARTSSALPDPRANGYTYGTNVETAETNVLSPEKQEAARAGTLAPLDVTTSNPSWAWSAGAGISTAEDLVTYVQALVGGGLLTEGMQQARIESVRPIDPAAPELGYGLALARFGPFYGHTGELPGYNTFAGHDPERGNTVVVWASLAPSPDGRAPAVEMARAIIGELSGSGG</sequence>
<name>A0A543CYF5_9PSEU</name>